<sequence>MGDAGRTGPIEALRNLTLSLQRLAASEVASGVVRGTADGIRKEVPNVDGQLRAVLHDVLTVLARLAHDAAERKSGAPAVATQEFAGAAMEGALKALEREWNDGGLPFHGFVERLNLLFDEVVNFAHSRTDEIRTPGERAQMMARGVVKAATEQLHESLPAIMEDARGMAPLGEEVASKVGRGLVMGVESKLREDSGLLVDLVERAGQGLVRGVVAGLRDELASTPVASGEALAASLATLAERTAAATVRGAGGVLAQEEIRWRAAPRNQELLRRTSRQITAGALDALGTKLRRPLMALAGAGSALVALTVLSGRWRHA</sequence>
<dbReference type="AlphaFoldDB" id="A0A3A8JN76"/>
<organism evidence="1 2">
    <name type="scientific">Corallococcus carmarthensis</name>
    <dbReference type="NCBI Taxonomy" id="2316728"/>
    <lineage>
        <taxon>Bacteria</taxon>
        <taxon>Pseudomonadati</taxon>
        <taxon>Myxococcota</taxon>
        <taxon>Myxococcia</taxon>
        <taxon>Myxococcales</taxon>
        <taxon>Cystobacterineae</taxon>
        <taxon>Myxococcaceae</taxon>
        <taxon>Corallococcus</taxon>
    </lineage>
</organism>
<evidence type="ECO:0000313" key="1">
    <source>
        <dbReference type="EMBL" id="RKG96725.1"/>
    </source>
</evidence>
<protein>
    <submittedName>
        <fullName evidence="1">Uncharacterized protein</fullName>
    </submittedName>
</protein>
<accession>A0A3A8JN76</accession>
<comment type="caution">
    <text evidence="1">The sequence shown here is derived from an EMBL/GenBank/DDBJ whole genome shotgun (WGS) entry which is preliminary data.</text>
</comment>
<keyword evidence="2" id="KW-1185">Reference proteome</keyword>
<proteinExistence type="predicted"/>
<gene>
    <name evidence="1" type="ORF">D7X32_35075</name>
</gene>
<dbReference type="OrthoDB" id="5513932at2"/>
<name>A0A3A8JN76_9BACT</name>
<evidence type="ECO:0000313" key="2">
    <source>
        <dbReference type="Proteomes" id="UP000268313"/>
    </source>
</evidence>
<dbReference type="EMBL" id="RAWE01000203">
    <property type="protein sequence ID" value="RKG96725.1"/>
    <property type="molecule type" value="Genomic_DNA"/>
</dbReference>
<reference evidence="2" key="1">
    <citation type="submission" date="2018-09" db="EMBL/GenBank/DDBJ databases">
        <authorList>
            <person name="Livingstone P.G."/>
            <person name="Whitworth D.E."/>
        </authorList>
    </citation>
    <scope>NUCLEOTIDE SEQUENCE [LARGE SCALE GENOMIC DNA]</scope>
    <source>
        <strain evidence="2">CA043D</strain>
    </source>
</reference>
<dbReference type="Proteomes" id="UP000268313">
    <property type="component" value="Unassembled WGS sequence"/>
</dbReference>
<dbReference type="RefSeq" id="WP_120606925.1">
    <property type="nucleotide sequence ID" value="NZ_RAWE01000203.1"/>
</dbReference>